<feature type="transmembrane region" description="Helical" evidence="2">
    <location>
        <begin position="88"/>
        <end position="107"/>
    </location>
</feature>
<dbReference type="Proteomes" id="UP000297295">
    <property type="component" value="Unassembled WGS sequence"/>
</dbReference>
<dbReference type="OrthoDB" id="121880at2157"/>
<proteinExistence type="predicted"/>
<evidence type="ECO:0000259" key="3">
    <source>
        <dbReference type="Pfam" id="PF26256"/>
    </source>
</evidence>
<dbReference type="RefSeq" id="WP_135389766.1">
    <property type="nucleotide sequence ID" value="NZ_PGGK01000007.1"/>
</dbReference>
<feature type="domain" description="DUF8060" evidence="3">
    <location>
        <begin position="24"/>
        <end position="108"/>
    </location>
</feature>
<sequence length="111" mass="12881">MSEGNRTGHEGYNAISTPPTGEESMNKGYTASTRNTDQKKTSPEEYFRWAVFGITMLLLFIAAIQFYFSMQEVIGTWLEWQYVPLFKSMYNLVVIVVCVFIIKLFVFRKRA</sequence>
<protein>
    <recommendedName>
        <fullName evidence="3">DUF8060 domain-containing protein</fullName>
    </recommendedName>
</protein>
<feature type="region of interest" description="Disordered" evidence="1">
    <location>
        <begin position="1"/>
        <end position="42"/>
    </location>
</feature>
<dbReference type="Pfam" id="PF26256">
    <property type="entry name" value="DUF8060"/>
    <property type="match status" value="1"/>
</dbReference>
<evidence type="ECO:0000313" key="4">
    <source>
        <dbReference type="EMBL" id="TGC08939.1"/>
    </source>
</evidence>
<feature type="transmembrane region" description="Helical" evidence="2">
    <location>
        <begin position="46"/>
        <end position="68"/>
    </location>
</feature>
<reference evidence="4 5" key="1">
    <citation type="submission" date="2017-11" db="EMBL/GenBank/DDBJ databases">
        <title>Isolation and Characterization of Methanogenic Archaea from Saline Meromictic Lake at Siberia.</title>
        <authorList>
            <person name="Shen Y."/>
            <person name="Huang H.-H."/>
            <person name="Lai M.-C."/>
            <person name="Chen S.-C."/>
        </authorList>
    </citation>
    <scope>NUCLEOTIDE SEQUENCE [LARGE SCALE GENOMIC DNA]</scope>
    <source>
        <strain evidence="4 5">SY-01</strain>
    </source>
</reference>
<accession>A0A4E0PV17</accession>
<dbReference type="EMBL" id="PGGK01000007">
    <property type="protein sequence ID" value="TGC08939.1"/>
    <property type="molecule type" value="Genomic_DNA"/>
</dbReference>
<keyword evidence="2" id="KW-0812">Transmembrane</keyword>
<keyword evidence="2" id="KW-1133">Transmembrane helix</keyword>
<evidence type="ECO:0000256" key="2">
    <source>
        <dbReference type="SAM" id="Phobius"/>
    </source>
</evidence>
<comment type="caution">
    <text evidence="4">The sequence shown here is derived from an EMBL/GenBank/DDBJ whole genome shotgun (WGS) entry which is preliminary data.</text>
</comment>
<dbReference type="InterPro" id="IPR058373">
    <property type="entry name" value="DUF8060"/>
</dbReference>
<dbReference type="AlphaFoldDB" id="A0A4E0PV17"/>
<evidence type="ECO:0000313" key="5">
    <source>
        <dbReference type="Proteomes" id="UP000297295"/>
    </source>
</evidence>
<gene>
    <name evidence="4" type="ORF">CUN85_07855</name>
</gene>
<keyword evidence="5" id="KW-1185">Reference proteome</keyword>
<name>A0A4E0PV17_9EURY</name>
<keyword evidence="2" id="KW-0472">Membrane</keyword>
<evidence type="ECO:0000256" key="1">
    <source>
        <dbReference type="SAM" id="MobiDB-lite"/>
    </source>
</evidence>
<organism evidence="4 5">
    <name type="scientific">Methanolobus halotolerans</name>
    <dbReference type="NCBI Taxonomy" id="2052935"/>
    <lineage>
        <taxon>Archaea</taxon>
        <taxon>Methanobacteriati</taxon>
        <taxon>Methanobacteriota</taxon>
        <taxon>Stenosarchaea group</taxon>
        <taxon>Methanomicrobia</taxon>
        <taxon>Methanosarcinales</taxon>
        <taxon>Methanosarcinaceae</taxon>
        <taxon>Methanolobus</taxon>
    </lineage>
</organism>